<name>A0ABW8PH96_9FLAO</name>
<dbReference type="Gene3D" id="3.30.2090.10">
    <property type="entry name" value="Multidrug efflux transporter AcrB TolC docking domain, DN and DC subdomains"/>
    <property type="match status" value="2"/>
</dbReference>
<keyword evidence="3" id="KW-0813">Transport</keyword>
<keyword evidence="4" id="KW-1003">Cell membrane</keyword>
<evidence type="ECO:0000313" key="10">
    <source>
        <dbReference type="Proteomes" id="UP001621713"/>
    </source>
</evidence>
<dbReference type="SUPFAM" id="SSF82714">
    <property type="entry name" value="Multidrug efflux transporter AcrB TolC docking domain, DN and DC subdomains"/>
    <property type="match status" value="2"/>
</dbReference>
<evidence type="ECO:0000313" key="9">
    <source>
        <dbReference type="EMBL" id="MFK7003954.1"/>
    </source>
</evidence>
<feature type="transmembrane region" description="Helical" evidence="8">
    <location>
        <begin position="397"/>
        <end position="419"/>
    </location>
</feature>
<dbReference type="PANTHER" id="PTHR32063:SF12">
    <property type="entry name" value="CATION EFFLUX SYSTEM PROTEIN"/>
    <property type="match status" value="1"/>
</dbReference>
<evidence type="ECO:0000256" key="2">
    <source>
        <dbReference type="ARBA" id="ARBA00010942"/>
    </source>
</evidence>
<dbReference type="PANTHER" id="PTHR32063">
    <property type="match status" value="1"/>
</dbReference>
<feature type="transmembrane region" description="Helical" evidence="8">
    <location>
        <begin position="894"/>
        <end position="914"/>
    </location>
</feature>
<dbReference type="InterPro" id="IPR004763">
    <property type="entry name" value="CusA-like"/>
</dbReference>
<protein>
    <submittedName>
        <fullName evidence="9">CusA/CzcA family heavy metal efflux RND transporter</fullName>
    </submittedName>
</protein>
<accession>A0ABW8PH96</accession>
<evidence type="ECO:0000256" key="6">
    <source>
        <dbReference type="ARBA" id="ARBA00022989"/>
    </source>
</evidence>
<evidence type="ECO:0000256" key="3">
    <source>
        <dbReference type="ARBA" id="ARBA00022448"/>
    </source>
</evidence>
<dbReference type="EMBL" id="JAZHOJ010000016">
    <property type="protein sequence ID" value="MFK7003954.1"/>
    <property type="molecule type" value="Genomic_DNA"/>
</dbReference>
<dbReference type="Gene3D" id="1.20.1640.10">
    <property type="entry name" value="Multidrug efflux transporter AcrB transmembrane domain"/>
    <property type="match status" value="2"/>
</dbReference>
<evidence type="ECO:0000256" key="8">
    <source>
        <dbReference type="SAM" id="Phobius"/>
    </source>
</evidence>
<organism evidence="9 10">
    <name type="scientific">Flavobacterium covae</name>
    <dbReference type="NCBI Taxonomy" id="2906076"/>
    <lineage>
        <taxon>Bacteria</taxon>
        <taxon>Pseudomonadati</taxon>
        <taxon>Bacteroidota</taxon>
        <taxon>Flavobacteriia</taxon>
        <taxon>Flavobacteriales</taxon>
        <taxon>Flavobacteriaceae</taxon>
        <taxon>Flavobacterium</taxon>
    </lineage>
</organism>
<dbReference type="PRINTS" id="PR00702">
    <property type="entry name" value="ACRIFLAVINRP"/>
</dbReference>
<keyword evidence="10" id="KW-1185">Reference proteome</keyword>
<feature type="transmembrane region" description="Helical" evidence="8">
    <location>
        <begin position="969"/>
        <end position="991"/>
    </location>
</feature>
<dbReference type="Proteomes" id="UP001621713">
    <property type="component" value="Unassembled WGS sequence"/>
</dbReference>
<dbReference type="InterPro" id="IPR001036">
    <property type="entry name" value="Acrflvin-R"/>
</dbReference>
<evidence type="ECO:0000256" key="4">
    <source>
        <dbReference type="ARBA" id="ARBA00022475"/>
    </source>
</evidence>
<evidence type="ECO:0000256" key="1">
    <source>
        <dbReference type="ARBA" id="ARBA00004651"/>
    </source>
</evidence>
<reference evidence="9 10" key="1">
    <citation type="submission" date="2024-02" db="EMBL/GenBank/DDBJ databases">
        <title>Comparative Genomic Analysis of Flavobacterium Species Causing Columnaris Disease of Freshwater Fish in Thailand: Insights into Virulence and Resistance Mechanisms.</title>
        <authorList>
            <person name="Nguyen D."/>
            <person name="Chokmangmeepisarn P."/>
            <person name="Khianchaikhan K."/>
            <person name="Morishita M."/>
            <person name="Bunnoy A."/>
            <person name="Rodkhum C."/>
        </authorList>
    </citation>
    <scope>NUCLEOTIDE SEQUENCE [LARGE SCALE GENOMIC DNA]</scope>
    <source>
        <strain evidence="9 10">PCBSB2203</strain>
    </source>
</reference>
<feature type="transmembrane region" description="Helical" evidence="8">
    <location>
        <begin position="440"/>
        <end position="463"/>
    </location>
</feature>
<evidence type="ECO:0000256" key="7">
    <source>
        <dbReference type="ARBA" id="ARBA00023136"/>
    </source>
</evidence>
<dbReference type="Gene3D" id="3.30.70.1430">
    <property type="entry name" value="Multidrug efflux transporter AcrB pore domain"/>
    <property type="match status" value="2"/>
</dbReference>
<dbReference type="NCBIfam" id="TIGR00914">
    <property type="entry name" value="2A0601"/>
    <property type="match status" value="1"/>
</dbReference>
<proteinExistence type="inferred from homology"/>
<sequence>MNKFIKNIIAFSLKNKPFTFFWVAILVISGFVAFKNMPIEAFPDVTNTQIIIVTEWNGRSAEEIERFVTTPVEIAMNSVQKKTSVRSITMFGLSVIKIIFEDDVDDFFARQQVNNQLRNVSLPDGVTPDVQPPYGPTGEIFRYTLQSKKRDSKELLTLQNWVIDRQLRAVPGVADLVAFGGQEKTYEISVDPNRLAKYGVTPLQVYEAVTESNINVGGDVIEKNGQAYVVRGVGLLGSIQDIENIIVDDAGGNPILVKNLADVHESAMPRVGQVGLNDNDDAVEGIIVMRKGENPKEVLERVKAKIEELNTSILPKDVKMVTFYDRDNLMNFTTETVMHNMFEGIIFVTVIVFLFMADWRTTITVSIIIPLSLLFAFLCLKLKGMSANLLSLGAVDFGIIIDGAVVMVEGVFVTLDHLAHQKGMDKFNKLAKGKIIKQTGTTLGKAIFFSKLIIITALLPIFAFQKVEGKMFSPLAYTLGFALLGALIFTLTLVPVLCHIFLNKNVKEKHNPFVNFWDNLVQKGFGWTFANKRITLIVSTSLIAFILFSAKFMGTEFLPQLNEGALWVEAKFPMSQSLTETVKKTALLRKELQKFPEVNGVLSQVGRSNDGTDPSGFYYVQMQVNLKPKDEWKRKISMDDLVREMDKNLSQYQGIGFNYSQPIIDNVAESVAGINASNAVKIYGENLEELDRLANLVISNIKKVEGIKDVGILRNVGQPEVSVILDRDKMAAYGVKISDAQAVLEMAFGGKTATEKYEGERKFDVRVRYLKEYRKDEKDMSNLLVPTINGSKIPIKEFATIKKNTGPAFIYRDNTKRFIGVKFSVRDRDLGSTIAEAQQNVSKLKLPTGYSIGWTGEFENQVRATTRLGQMVPISLVGIFVLLFIMFGNIKDSLLVLTNVPFAIIGGILALHITGMNFGISGGVGFIALFGICIQNGVILIAEFHQNIRERMPIEEAILQGVKMRTRPVVMTALMASIGLLPAAISTGIGSESQKPLAIVIIGGLITATVLTLLVFPIIFWLFNRSKQIKIV</sequence>
<dbReference type="InterPro" id="IPR027463">
    <property type="entry name" value="AcrB_DN_DC_subdom"/>
</dbReference>
<dbReference type="Gene3D" id="3.30.70.1320">
    <property type="entry name" value="Multidrug efflux transporter AcrB pore domain like"/>
    <property type="match status" value="1"/>
</dbReference>
<dbReference type="SUPFAM" id="SSF82693">
    <property type="entry name" value="Multidrug efflux transporter AcrB pore domain, PN1, PN2, PC1 and PC2 subdomains"/>
    <property type="match status" value="3"/>
</dbReference>
<comment type="similarity">
    <text evidence="2">Belongs to the resistance-nodulation-cell division (RND) (TC 2.A.6) family.</text>
</comment>
<feature type="transmembrane region" description="Helical" evidence="8">
    <location>
        <begin position="920"/>
        <end position="942"/>
    </location>
</feature>
<keyword evidence="5 8" id="KW-0812">Transmembrane</keyword>
<feature type="transmembrane region" description="Helical" evidence="8">
    <location>
        <begin position="337"/>
        <end position="356"/>
    </location>
</feature>
<gene>
    <name evidence="9" type="ORF">V3467_08830</name>
</gene>
<evidence type="ECO:0000256" key="5">
    <source>
        <dbReference type="ARBA" id="ARBA00022692"/>
    </source>
</evidence>
<dbReference type="Gene3D" id="3.30.70.1440">
    <property type="entry name" value="Multidrug efflux transporter AcrB pore domain"/>
    <property type="match status" value="1"/>
</dbReference>
<keyword evidence="6 8" id="KW-1133">Transmembrane helix</keyword>
<comment type="caution">
    <text evidence="9">The sequence shown here is derived from an EMBL/GenBank/DDBJ whole genome shotgun (WGS) entry which is preliminary data.</text>
</comment>
<feature type="transmembrane region" description="Helical" evidence="8">
    <location>
        <begin position="868"/>
        <end position="887"/>
    </location>
</feature>
<feature type="transmembrane region" description="Helical" evidence="8">
    <location>
        <begin position="363"/>
        <end position="385"/>
    </location>
</feature>
<dbReference type="SUPFAM" id="SSF82866">
    <property type="entry name" value="Multidrug efflux transporter AcrB transmembrane domain"/>
    <property type="match status" value="2"/>
</dbReference>
<comment type="subcellular location">
    <subcellularLocation>
        <location evidence="1">Cell membrane</location>
        <topology evidence="1">Multi-pass membrane protein</topology>
    </subcellularLocation>
</comment>
<feature type="transmembrane region" description="Helical" evidence="8">
    <location>
        <begin position="997"/>
        <end position="1023"/>
    </location>
</feature>
<keyword evidence="7 8" id="KW-0472">Membrane</keyword>
<dbReference type="RefSeq" id="WP_088466554.1">
    <property type="nucleotide sequence ID" value="NZ_JAZHOJ010000016.1"/>
</dbReference>
<feature type="transmembrane region" description="Helical" evidence="8">
    <location>
        <begin position="534"/>
        <end position="553"/>
    </location>
</feature>
<feature type="transmembrane region" description="Helical" evidence="8">
    <location>
        <begin position="475"/>
        <end position="502"/>
    </location>
</feature>
<dbReference type="Pfam" id="PF00873">
    <property type="entry name" value="ACR_tran"/>
    <property type="match status" value="1"/>
</dbReference>